<evidence type="ECO:0000313" key="7">
    <source>
        <dbReference type="EMBL" id="SEM33849.1"/>
    </source>
</evidence>
<feature type="region of interest" description="Disordered" evidence="4">
    <location>
        <begin position="323"/>
        <end position="343"/>
    </location>
</feature>
<keyword evidence="8" id="KW-1185">Reference proteome</keyword>
<dbReference type="NCBIfam" id="TIGR03170">
    <property type="entry name" value="flgA_cterm"/>
    <property type="match status" value="1"/>
</dbReference>
<feature type="signal peptide" evidence="5">
    <location>
        <begin position="1"/>
        <end position="20"/>
    </location>
</feature>
<dbReference type="GO" id="GO:0042597">
    <property type="term" value="C:periplasmic space"/>
    <property type="evidence" value="ECO:0007669"/>
    <property type="project" value="UniProtKB-SubCell"/>
</dbReference>
<proteinExistence type="predicted"/>
<keyword evidence="7" id="KW-0966">Cell projection</keyword>
<dbReference type="CDD" id="cd11614">
    <property type="entry name" value="SAF_CpaB_FlgA_like"/>
    <property type="match status" value="1"/>
</dbReference>
<dbReference type="GO" id="GO:0044780">
    <property type="term" value="P:bacterial-type flagellum assembly"/>
    <property type="evidence" value="ECO:0007669"/>
    <property type="project" value="InterPro"/>
</dbReference>
<dbReference type="InterPro" id="IPR017585">
    <property type="entry name" value="SAF_FlgA"/>
</dbReference>
<dbReference type="Pfam" id="PF13144">
    <property type="entry name" value="ChapFlgA"/>
    <property type="match status" value="1"/>
</dbReference>
<evidence type="ECO:0000256" key="3">
    <source>
        <dbReference type="ARBA" id="ARBA00022764"/>
    </source>
</evidence>
<dbReference type="PANTHER" id="PTHR36307">
    <property type="entry name" value="FLAGELLA BASAL BODY P-RING FORMATION PROTEIN FLGA"/>
    <property type="match status" value="1"/>
</dbReference>
<dbReference type="SMART" id="SM00858">
    <property type="entry name" value="SAF"/>
    <property type="match status" value="1"/>
</dbReference>
<organism evidence="7 8">
    <name type="scientific">Bosea lupini</name>
    <dbReference type="NCBI Taxonomy" id="1036779"/>
    <lineage>
        <taxon>Bacteria</taxon>
        <taxon>Pseudomonadati</taxon>
        <taxon>Pseudomonadota</taxon>
        <taxon>Alphaproteobacteria</taxon>
        <taxon>Hyphomicrobiales</taxon>
        <taxon>Boseaceae</taxon>
        <taxon>Bosea</taxon>
    </lineage>
</organism>
<evidence type="ECO:0000256" key="1">
    <source>
        <dbReference type="ARBA" id="ARBA00004418"/>
    </source>
</evidence>
<name>A0A1H7XLI5_9HYPH</name>
<dbReference type="Gene3D" id="3.90.1210.10">
    <property type="entry name" value="Antifreeze-like/N-acetylneuraminic acid synthase C-terminal domain"/>
    <property type="match status" value="1"/>
</dbReference>
<protein>
    <submittedName>
        <fullName evidence="7">Flagella basal body P-ring formation protein FlgA</fullName>
    </submittedName>
</protein>
<accession>A0A1H7XLI5</accession>
<dbReference type="InterPro" id="IPR039246">
    <property type="entry name" value="Flagellar_FlgA"/>
</dbReference>
<feature type="chain" id="PRO_5011749008" evidence="5">
    <location>
        <begin position="21"/>
        <end position="343"/>
    </location>
</feature>
<gene>
    <name evidence="7" type="ORF">SAMN04515666_11050</name>
</gene>
<dbReference type="InterPro" id="IPR013974">
    <property type="entry name" value="SAF"/>
</dbReference>
<keyword evidence="7" id="KW-0969">Cilium</keyword>
<dbReference type="PANTHER" id="PTHR36307:SF1">
    <property type="entry name" value="FLAGELLA BASAL BODY P-RING FORMATION PROTEIN FLGA"/>
    <property type="match status" value="1"/>
</dbReference>
<dbReference type="Gene3D" id="2.30.30.760">
    <property type="match status" value="1"/>
</dbReference>
<evidence type="ECO:0000256" key="5">
    <source>
        <dbReference type="SAM" id="SignalP"/>
    </source>
</evidence>
<evidence type="ECO:0000256" key="4">
    <source>
        <dbReference type="SAM" id="MobiDB-lite"/>
    </source>
</evidence>
<keyword evidence="7" id="KW-0282">Flagellum</keyword>
<evidence type="ECO:0000256" key="2">
    <source>
        <dbReference type="ARBA" id="ARBA00022729"/>
    </source>
</evidence>
<dbReference type="RefSeq" id="WP_167561733.1">
    <property type="nucleotide sequence ID" value="NZ_FOAN01000010.1"/>
</dbReference>
<dbReference type="Proteomes" id="UP000199664">
    <property type="component" value="Unassembled WGS sequence"/>
</dbReference>
<evidence type="ECO:0000313" key="8">
    <source>
        <dbReference type="Proteomes" id="UP000199664"/>
    </source>
</evidence>
<feature type="domain" description="SAF" evidence="6">
    <location>
        <begin position="208"/>
        <end position="270"/>
    </location>
</feature>
<comment type="subcellular location">
    <subcellularLocation>
        <location evidence="1">Periplasm</location>
    </subcellularLocation>
</comment>
<dbReference type="AlphaFoldDB" id="A0A1H7XLI5"/>
<keyword evidence="3" id="KW-0574">Periplasm</keyword>
<sequence length="343" mass="35709">MIRSAFIVAALTAFPAMALAQAPAPVEERAPTAAPAAAAKLKLKADLTLSRDIVGFGDIIAGLSPQDAALPAFRAPALGDTGTIQVARIVDAAVKHGLLRDAQDLDSQGVAQVVVTRAARRITGLDVEAAVKSALLERFGFDGRAFALLLDGGAPSVVVEPELTGDLAALDLNYDARTRRVTGRLTMPGSAATRLKPVRVSGQLVETAEVVVPLRTIARGETLKPTDVTVERRPRDAQFNDVLGEMKAAVGKVAKRTLMAGSVLRSGDVQREEVVGRGDIVTILYEARGIVISMRGRASEAGAVGDTIAITNIQSKRVLQGTVTGPGRVNVSPHGGGQIAAAR</sequence>
<feature type="compositionally biased region" description="Gly residues" evidence="4">
    <location>
        <begin position="334"/>
        <end position="343"/>
    </location>
</feature>
<dbReference type="EMBL" id="FOAN01000010">
    <property type="protein sequence ID" value="SEM33849.1"/>
    <property type="molecule type" value="Genomic_DNA"/>
</dbReference>
<keyword evidence="2 5" id="KW-0732">Signal</keyword>
<evidence type="ECO:0000259" key="6">
    <source>
        <dbReference type="SMART" id="SM00858"/>
    </source>
</evidence>
<dbReference type="STRING" id="1036779.SAMN04515666_11050"/>
<reference evidence="8" key="1">
    <citation type="submission" date="2016-10" db="EMBL/GenBank/DDBJ databases">
        <authorList>
            <person name="Varghese N."/>
            <person name="Submissions S."/>
        </authorList>
    </citation>
    <scope>NUCLEOTIDE SEQUENCE [LARGE SCALE GENOMIC DNA]</scope>
    <source>
        <strain evidence="8">LMG 26383,CCUG 61248,R- 45681</strain>
    </source>
</reference>